<gene>
    <name evidence="1" type="ORF">TPSD3_15605</name>
</gene>
<proteinExistence type="predicted"/>
<name>A0A251X549_9GAMM</name>
<evidence type="ECO:0000313" key="2">
    <source>
        <dbReference type="Proteomes" id="UP000194798"/>
    </source>
</evidence>
<organism evidence="1 2">
    <name type="scientific">Thioflexithrix psekupsensis</name>
    <dbReference type="NCBI Taxonomy" id="1570016"/>
    <lineage>
        <taxon>Bacteria</taxon>
        <taxon>Pseudomonadati</taxon>
        <taxon>Pseudomonadota</taxon>
        <taxon>Gammaproteobacteria</taxon>
        <taxon>Thiotrichales</taxon>
        <taxon>Thioflexithrix</taxon>
    </lineage>
</organism>
<dbReference type="AlphaFoldDB" id="A0A251X549"/>
<reference evidence="1 2" key="1">
    <citation type="submission" date="2016-12" db="EMBL/GenBank/DDBJ databases">
        <title>Thioflexothrix psekupsii D3 genome sequencing and assembly.</title>
        <authorList>
            <person name="Fomenkov A."/>
            <person name="Vincze T."/>
            <person name="Grabovich M."/>
            <person name="Anton B.P."/>
            <person name="Dubinina G."/>
            <person name="Orlova M."/>
            <person name="Belousova E."/>
            <person name="Roberts R.J."/>
        </authorList>
    </citation>
    <scope>NUCLEOTIDE SEQUENCE [LARGE SCALE GENOMIC DNA]</scope>
    <source>
        <strain evidence="1">D3</strain>
    </source>
</reference>
<dbReference type="RefSeq" id="WP_086489470.1">
    <property type="nucleotide sequence ID" value="NZ_MSLT01000023.1"/>
</dbReference>
<dbReference type="Proteomes" id="UP000194798">
    <property type="component" value="Unassembled WGS sequence"/>
</dbReference>
<keyword evidence="2" id="KW-1185">Reference proteome</keyword>
<protein>
    <submittedName>
        <fullName evidence="1">Uncharacterized protein</fullName>
    </submittedName>
</protein>
<evidence type="ECO:0000313" key="1">
    <source>
        <dbReference type="EMBL" id="OUD12516.1"/>
    </source>
</evidence>
<comment type="caution">
    <text evidence="1">The sequence shown here is derived from an EMBL/GenBank/DDBJ whole genome shotgun (WGS) entry which is preliminary data.</text>
</comment>
<accession>A0A251X549</accession>
<dbReference type="OrthoDB" id="9786540at2"/>
<sequence length="138" mass="16368">MTFTEQFWGSFQGILNWSQLDELWQTMQIQSQAWYLYQPYQPLPQTPLTPNELQQILTELNEFLRKNHPYDYCGIVYANSVQLPSLVKVFHPNHLGASCGSSGEKILPQWIFTQLPPERLELPTTTPSKWQRWWPRWS</sequence>
<dbReference type="EMBL" id="MSLT01000023">
    <property type="protein sequence ID" value="OUD12516.1"/>
    <property type="molecule type" value="Genomic_DNA"/>
</dbReference>